<evidence type="ECO:0000256" key="5">
    <source>
        <dbReference type="PIRSR" id="PIRSR000097-1"/>
    </source>
</evidence>
<comment type="catalytic activity">
    <reaction evidence="4">
        <text>hydroxyacetone + NADP(+) = methylglyoxal + NADPH + H(+)</text>
        <dbReference type="Rhea" id="RHEA:27986"/>
        <dbReference type="ChEBI" id="CHEBI:15378"/>
        <dbReference type="ChEBI" id="CHEBI:17158"/>
        <dbReference type="ChEBI" id="CHEBI:27957"/>
        <dbReference type="ChEBI" id="CHEBI:57783"/>
        <dbReference type="ChEBI" id="CHEBI:58349"/>
    </reaction>
</comment>
<dbReference type="Gene3D" id="3.20.20.100">
    <property type="entry name" value="NADP-dependent oxidoreductase domain"/>
    <property type="match status" value="1"/>
</dbReference>
<dbReference type="InterPro" id="IPR036812">
    <property type="entry name" value="NAD(P)_OxRdtase_dom_sf"/>
</dbReference>
<feature type="domain" description="NADP-dependent oxidoreductase" evidence="8">
    <location>
        <begin position="19"/>
        <end position="278"/>
    </location>
</feature>
<evidence type="ECO:0000256" key="1">
    <source>
        <dbReference type="ARBA" id="ARBA00007905"/>
    </source>
</evidence>
<dbReference type="FunFam" id="3.20.20.100:FF:000002">
    <property type="entry name" value="2,5-diketo-D-gluconic acid reductase A"/>
    <property type="match status" value="1"/>
</dbReference>
<dbReference type="GO" id="GO:0016616">
    <property type="term" value="F:oxidoreductase activity, acting on the CH-OH group of donors, NAD or NADP as acceptor"/>
    <property type="evidence" value="ECO:0007669"/>
    <property type="project" value="UniProtKB-ARBA"/>
</dbReference>
<keyword evidence="2" id="KW-0521">NADP</keyword>
<dbReference type="PROSITE" id="PS00062">
    <property type="entry name" value="ALDOKETO_REDUCTASE_2"/>
    <property type="match status" value="1"/>
</dbReference>
<reference evidence="9" key="1">
    <citation type="submission" date="2020-07" db="EMBL/GenBank/DDBJ databases">
        <title>Huge and variable diversity of episymbiotic CPR bacteria and DPANN archaea in groundwater ecosystems.</title>
        <authorList>
            <person name="He C.Y."/>
            <person name="Keren R."/>
            <person name="Whittaker M."/>
            <person name="Farag I.F."/>
            <person name="Doudna J."/>
            <person name="Cate J.H.D."/>
            <person name="Banfield J.F."/>
        </authorList>
    </citation>
    <scope>NUCLEOTIDE SEQUENCE</scope>
    <source>
        <strain evidence="9">NC_groundwater_1586_Pr3_B-0.1um_66_15</strain>
    </source>
</reference>
<comment type="caution">
    <text evidence="9">The sequence shown here is derived from an EMBL/GenBank/DDBJ whole genome shotgun (WGS) entry which is preliminary data.</text>
</comment>
<gene>
    <name evidence="9" type="ORF">HY834_04365</name>
</gene>
<dbReference type="InterPro" id="IPR020471">
    <property type="entry name" value="AKR"/>
</dbReference>
<dbReference type="PROSITE" id="PS00798">
    <property type="entry name" value="ALDOKETO_REDUCTASE_1"/>
    <property type="match status" value="1"/>
</dbReference>
<evidence type="ECO:0000256" key="6">
    <source>
        <dbReference type="PIRSR" id="PIRSR000097-2"/>
    </source>
</evidence>
<sequence>MAEGVPRIALADGNAMPQLGFGTWQIADADCPRLVGEAIAAGYRSIDTAEGYGNEAGIGQAISQSGVPRAELFVTSKLRNAAHTRDMALQSFDETMTRLGLTELDLFLIHWPVPAEDKYVEAWRALIELKGEGRIRSIGVSNFDPVHIDRLIKETGVTPVVNQVELHPRYQQRDRRGYHKRRGIALAGWSPLGPGTGNTAWWWTHGRATAPPLLADDTIAAIAAKHGKSAAQVIIRWHLDEGLILNPKSAEPARIKENFDVFDFRLDAEDRYRIEALDSPTGKIGAEPAEWNLMF</sequence>
<evidence type="ECO:0000256" key="7">
    <source>
        <dbReference type="PIRSR" id="PIRSR000097-3"/>
    </source>
</evidence>
<evidence type="ECO:0000259" key="8">
    <source>
        <dbReference type="Pfam" id="PF00248"/>
    </source>
</evidence>
<dbReference type="Pfam" id="PF00248">
    <property type="entry name" value="Aldo_ket_red"/>
    <property type="match status" value="1"/>
</dbReference>
<dbReference type="PANTHER" id="PTHR43827">
    <property type="entry name" value="2,5-DIKETO-D-GLUCONIC ACID REDUCTASE"/>
    <property type="match status" value="1"/>
</dbReference>
<protein>
    <submittedName>
        <fullName evidence="9">Aldo/keto reductase</fullName>
    </submittedName>
</protein>
<dbReference type="InterPro" id="IPR023210">
    <property type="entry name" value="NADP_OxRdtase_dom"/>
</dbReference>
<dbReference type="EMBL" id="JACRAF010000015">
    <property type="protein sequence ID" value="MBI4920958.1"/>
    <property type="molecule type" value="Genomic_DNA"/>
</dbReference>
<evidence type="ECO:0000256" key="4">
    <source>
        <dbReference type="ARBA" id="ARBA00049445"/>
    </source>
</evidence>
<keyword evidence="3" id="KW-0560">Oxidoreductase</keyword>
<evidence type="ECO:0000313" key="9">
    <source>
        <dbReference type="EMBL" id="MBI4920958.1"/>
    </source>
</evidence>
<organism evidence="9 10">
    <name type="scientific">Devosia nanyangense</name>
    <dbReference type="NCBI Taxonomy" id="1228055"/>
    <lineage>
        <taxon>Bacteria</taxon>
        <taxon>Pseudomonadati</taxon>
        <taxon>Pseudomonadota</taxon>
        <taxon>Alphaproteobacteria</taxon>
        <taxon>Hyphomicrobiales</taxon>
        <taxon>Devosiaceae</taxon>
        <taxon>Devosia</taxon>
    </lineage>
</organism>
<dbReference type="PIRSF" id="PIRSF000097">
    <property type="entry name" value="AKR"/>
    <property type="match status" value="1"/>
</dbReference>
<dbReference type="AlphaFoldDB" id="A0A933L1E7"/>
<feature type="active site" description="Proton donor" evidence="5">
    <location>
        <position position="52"/>
    </location>
</feature>
<name>A0A933L1E7_9HYPH</name>
<dbReference type="PANTHER" id="PTHR43827:SF3">
    <property type="entry name" value="NADP-DEPENDENT OXIDOREDUCTASE DOMAIN-CONTAINING PROTEIN"/>
    <property type="match status" value="1"/>
</dbReference>
<dbReference type="PRINTS" id="PR00069">
    <property type="entry name" value="ALDKETRDTASE"/>
</dbReference>
<evidence type="ECO:0000256" key="2">
    <source>
        <dbReference type="ARBA" id="ARBA00022857"/>
    </source>
</evidence>
<proteinExistence type="inferred from homology"/>
<dbReference type="SUPFAM" id="SSF51430">
    <property type="entry name" value="NAD(P)-linked oxidoreductase"/>
    <property type="match status" value="1"/>
</dbReference>
<evidence type="ECO:0000313" key="10">
    <source>
        <dbReference type="Proteomes" id="UP000782610"/>
    </source>
</evidence>
<evidence type="ECO:0000256" key="3">
    <source>
        <dbReference type="ARBA" id="ARBA00023002"/>
    </source>
</evidence>
<accession>A0A933L1E7</accession>
<feature type="site" description="Lowers pKa of active site Tyr" evidence="7">
    <location>
        <position position="77"/>
    </location>
</feature>
<dbReference type="Proteomes" id="UP000782610">
    <property type="component" value="Unassembled WGS sequence"/>
</dbReference>
<feature type="binding site" evidence="6">
    <location>
        <position position="110"/>
    </location>
    <ligand>
        <name>substrate</name>
    </ligand>
</feature>
<dbReference type="InterPro" id="IPR018170">
    <property type="entry name" value="Aldo/ket_reductase_CS"/>
</dbReference>
<comment type="similarity">
    <text evidence="1">Belongs to the aldo/keto reductase family.</text>
</comment>